<keyword evidence="1" id="KW-0812">Transmembrane</keyword>
<sequence>MDRKDPLLPEGWWFAVPVFLILVLLGLWVIATGVEQLAALIRAASAWLEGWL</sequence>
<gene>
    <name evidence="2" type="ORF">CLG85_001465</name>
</gene>
<proteinExistence type="predicted"/>
<dbReference type="RefSeq" id="WP_176476449.1">
    <property type="nucleotide sequence ID" value="NZ_NTHN02000002.1"/>
</dbReference>
<keyword evidence="1" id="KW-1133">Transmembrane helix</keyword>
<dbReference type="Proteomes" id="UP000217448">
    <property type="component" value="Unassembled WGS sequence"/>
</dbReference>
<name>A0ABT2KFE3_9RHOB</name>
<reference evidence="3" key="1">
    <citation type="submission" date="2023-07" db="EMBL/GenBank/DDBJ databases">
        <title>Yangia mangrovi SAOS 153D genome.</title>
        <authorList>
            <person name="Verma A."/>
            <person name="Pal Y."/>
            <person name="Sundharam S."/>
            <person name="Bisht B."/>
            <person name="Srinivasan K."/>
        </authorList>
    </citation>
    <scope>NUCLEOTIDE SEQUENCE [LARGE SCALE GENOMIC DNA]</scope>
    <source>
        <strain evidence="3">SAOS 153D</strain>
    </source>
</reference>
<evidence type="ECO:0000313" key="2">
    <source>
        <dbReference type="EMBL" id="MCT4369077.1"/>
    </source>
</evidence>
<comment type="caution">
    <text evidence="2">The sequence shown here is derived from an EMBL/GenBank/DDBJ whole genome shotgun (WGS) entry which is preliminary data.</text>
</comment>
<evidence type="ECO:0000313" key="3">
    <source>
        <dbReference type="Proteomes" id="UP000217448"/>
    </source>
</evidence>
<keyword evidence="3" id="KW-1185">Reference proteome</keyword>
<organism evidence="2 3">
    <name type="scientific">Alloyangia mangrovi</name>
    <dbReference type="NCBI Taxonomy" id="1779329"/>
    <lineage>
        <taxon>Bacteria</taxon>
        <taxon>Pseudomonadati</taxon>
        <taxon>Pseudomonadota</taxon>
        <taxon>Alphaproteobacteria</taxon>
        <taxon>Rhodobacterales</taxon>
        <taxon>Roseobacteraceae</taxon>
        <taxon>Alloyangia</taxon>
    </lineage>
</organism>
<keyword evidence="1" id="KW-0472">Membrane</keyword>
<dbReference type="EMBL" id="NTHN02000002">
    <property type="protein sequence ID" value="MCT4369077.1"/>
    <property type="molecule type" value="Genomic_DNA"/>
</dbReference>
<feature type="transmembrane region" description="Helical" evidence="1">
    <location>
        <begin position="12"/>
        <end position="34"/>
    </location>
</feature>
<evidence type="ECO:0000256" key="1">
    <source>
        <dbReference type="SAM" id="Phobius"/>
    </source>
</evidence>
<protein>
    <submittedName>
        <fullName evidence="2">Uncharacterized protein</fullName>
    </submittedName>
</protein>
<accession>A0ABT2KFE3</accession>